<gene>
    <name evidence="2" type="ORF">SAMN05421504_107340</name>
</gene>
<feature type="region of interest" description="Disordered" evidence="1">
    <location>
        <begin position="139"/>
        <end position="171"/>
    </location>
</feature>
<dbReference type="AlphaFoldDB" id="A0A1H3NKQ0"/>
<feature type="region of interest" description="Disordered" evidence="1">
    <location>
        <begin position="1"/>
        <end position="23"/>
    </location>
</feature>
<dbReference type="EMBL" id="FNON01000007">
    <property type="protein sequence ID" value="SDY89240.1"/>
    <property type="molecule type" value="Genomic_DNA"/>
</dbReference>
<accession>A0A1H3NKQ0</accession>
<protein>
    <submittedName>
        <fullName evidence="2">Uncharacterized protein</fullName>
    </submittedName>
</protein>
<name>A0A1H3NKQ0_9PSEU</name>
<keyword evidence="3" id="KW-1185">Reference proteome</keyword>
<evidence type="ECO:0000313" key="2">
    <source>
        <dbReference type="EMBL" id="SDY89240.1"/>
    </source>
</evidence>
<dbReference type="STRING" id="589385.SAMN05421504_107340"/>
<reference evidence="2 3" key="1">
    <citation type="submission" date="2016-10" db="EMBL/GenBank/DDBJ databases">
        <authorList>
            <person name="de Groot N.N."/>
        </authorList>
    </citation>
    <scope>NUCLEOTIDE SEQUENCE [LARGE SCALE GENOMIC DNA]</scope>
    <source>
        <strain evidence="2 3">CPCC 202699</strain>
    </source>
</reference>
<dbReference type="Proteomes" id="UP000199515">
    <property type="component" value="Unassembled WGS sequence"/>
</dbReference>
<evidence type="ECO:0000313" key="3">
    <source>
        <dbReference type="Proteomes" id="UP000199515"/>
    </source>
</evidence>
<sequence length="197" mass="22047">MNHREKTMSVCQTPGCESNGDAETPREALPGLQICLVCRDRLENDLLGLPKLYDDCVDVLTFDRTVKKSGEVRTEMVETLSSWAKMIVEERGVRSPNLSGIWQLSTFLLIHFDWLVRHPAAAEFAGQVAGLSRAAHAVVHPDPAGPSAGQDEAEMPAPEDVPRQHRPHVVRPDQWMLLNRKIQRAKRVTWRTPGRAA</sequence>
<evidence type="ECO:0000256" key="1">
    <source>
        <dbReference type="SAM" id="MobiDB-lite"/>
    </source>
</evidence>
<organism evidence="2 3">
    <name type="scientific">Amycolatopsis xylanica</name>
    <dbReference type="NCBI Taxonomy" id="589385"/>
    <lineage>
        <taxon>Bacteria</taxon>
        <taxon>Bacillati</taxon>
        <taxon>Actinomycetota</taxon>
        <taxon>Actinomycetes</taxon>
        <taxon>Pseudonocardiales</taxon>
        <taxon>Pseudonocardiaceae</taxon>
        <taxon>Amycolatopsis</taxon>
    </lineage>
</organism>
<proteinExistence type="predicted"/>